<protein>
    <submittedName>
        <fullName evidence="2">VOC family protein</fullName>
    </submittedName>
</protein>
<dbReference type="SUPFAM" id="SSF54593">
    <property type="entry name" value="Glyoxalase/Bleomycin resistance protein/Dihydroxybiphenyl dioxygenase"/>
    <property type="match status" value="1"/>
</dbReference>
<dbReference type="InterPro" id="IPR037523">
    <property type="entry name" value="VOC_core"/>
</dbReference>
<dbReference type="EMBL" id="VLTJ01000007">
    <property type="protein sequence ID" value="TSH97899.1"/>
    <property type="molecule type" value="Genomic_DNA"/>
</dbReference>
<dbReference type="RefSeq" id="WP_143946781.1">
    <property type="nucleotide sequence ID" value="NZ_BAABMB010000004.1"/>
</dbReference>
<organism evidence="2 3">
    <name type="scientific">Verticiella sediminum</name>
    <dbReference type="NCBI Taxonomy" id="1247510"/>
    <lineage>
        <taxon>Bacteria</taxon>
        <taxon>Pseudomonadati</taxon>
        <taxon>Pseudomonadota</taxon>
        <taxon>Betaproteobacteria</taxon>
        <taxon>Burkholderiales</taxon>
        <taxon>Alcaligenaceae</taxon>
        <taxon>Verticiella</taxon>
    </lineage>
</organism>
<sequence>MIDHTGILVSSLETSKAFYEKALEPLGYGIVKEYPDGVGFGPPDPGEGDPGGGFWIIQGNPQVPRTHIAFRAVGTAAVDVFHAAALAAGGRDNGAPGLRPQYHARYYAAFVLDPDGYNIEAVYHGADAPA</sequence>
<dbReference type="CDD" id="cd07262">
    <property type="entry name" value="VOC_like"/>
    <property type="match status" value="1"/>
</dbReference>
<dbReference type="AlphaFoldDB" id="A0A556AY89"/>
<name>A0A556AY89_9BURK</name>
<dbReference type="PANTHER" id="PTHR35006">
    <property type="entry name" value="GLYOXALASE FAMILY PROTEIN (AFU_ORTHOLOGUE AFUA_5G14830)"/>
    <property type="match status" value="1"/>
</dbReference>
<comment type="caution">
    <text evidence="2">The sequence shown here is derived from an EMBL/GenBank/DDBJ whole genome shotgun (WGS) entry which is preliminary data.</text>
</comment>
<dbReference type="Pfam" id="PF00903">
    <property type="entry name" value="Glyoxalase"/>
    <property type="match status" value="1"/>
</dbReference>
<evidence type="ECO:0000313" key="3">
    <source>
        <dbReference type="Proteomes" id="UP000318405"/>
    </source>
</evidence>
<dbReference type="InterPro" id="IPR004360">
    <property type="entry name" value="Glyas_Fos-R_dOase_dom"/>
</dbReference>
<dbReference type="Proteomes" id="UP000318405">
    <property type="component" value="Unassembled WGS sequence"/>
</dbReference>
<evidence type="ECO:0000259" key="1">
    <source>
        <dbReference type="PROSITE" id="PS51819"/>
    </source>
</evidence>
<keyword evidence="3" id="KW-1185">Reference proteome</keyword>
<dbReference type="PROSITE" id="PS51819">
    <property type="entry name" value="VOC"/>
    <property type="match status" value="1"/>
</dbReference>
<dbReference type="OrthoDB" id="9800438at2"/>
<reference evidence="2 3" key="1">
    <citation type="submission" date="2019-07" db="EMBL/GenBank/DDBJ databases">
        <title>Qingshengfaniella alkalisoli gen. nov., sp. nov., isolated from saline soil.</title>
        <authorList>
            <person name="Xu L."/>
            <person name="Huang X.-X."/>
            <person name="Sun J.-Q."/>
        </authorList>
    </citation>
    <scope>NUCLEOTIDE SEQUENCE [LARGE SCALE GENOMIC DNA]</scope>
    <source>
        <strain evidence="2 3">DSM 27279</strain>
    </source>
</reference>
<evidence type="ECO:0000313" key="2">
    <source>
        <dbReference type="EMBL" id="TSH97899.1"/>
    </source>
</evidence>
<accession>A0A556AY89</accession>
<proteinExistence type="predicted"/>
<feature type="domain" description="VOC" evidence="1">
    <location>
        <begin position="1"/>
        <end position="124"/>
    </location>
</feature>
<gene>
    <name evidence="2" type="ORF">FOZ76_03655</name>
</gene>
<dbReference type="PANTHER" id="PTHR35006:SF2">
    <property type="entry name" value="GLYOXALASE FAMILY PROTEIN (AFU_ORTHOLOGUE AFUA_5G14830)"/>
    <property type="match status" value="1"/>
</dbReference>
<dbReference type="Gene3D" id="3.10.180.10">
    <property type="entry name" value="2,3-Dihydroxybiphenyl 1,2-Dioxygenase, domain 1"/>
    <property type="match status" value="1"/>
</dbReference>
<dbReference type="InterPro" id="IPR029068">
    <property type="entry name" value="Glyas_Bleomycin-R_OHBP_Dase"/>
</dbReference>